<evidence type="ECO:0000256" key="5">
    <source>
        <dbReference type="ARBA" id="ARBA00023163"/>
    </source>
</evidence>
<dbReference type="PANTHER" id="PTHR11078">
    <property type="entry name" value="N UTILIZATION SUBSTANCE PROTEIN B-RELATED"/>
    <property type="match status" value="1"/>
</dbReference>
<comment type="function">
    <text evidence="6">Involved in transcription antitermination. Required for transcription of ribosomal RNA (rRNA) genes. Binds specifically to the boxA antiterminator sequence of the ribosomal RNA (rrn) operons.</text>
</comment>
<dbReference type="RefSeq" id="WP_211799466.1">
    <property type="nucleotide sequence ID" value="NZ_JAGSCS010000001.1"/>
</dbReference>
<keyword evidence="5 6" id="KW-0804">Transcription</keyword>
<evidence type="ECO:0000256" key="7">
    <source>
        <dbReference type="SAM" id="MobiDB-lite"/>
    </source>
</evidence>
<keyword evidence="3 6" id="KW-0694">RNA-binding</keyword>
<reference evidence="9" key="1">
    <citation type="submission" date="2021-04" db="EMBL/GenBank/DDBJ databases">
        <title>Proteiniclasticum sedimins sp. nov., an obligate anaerobic bacterium isolated from anaerobic sludge.</title>
        <authorList>
            <person name="Liu J."/>
        </authorList>
    </citation>
    <scope>NUCLEOTIDE SEQUENCE</scope>
    <source>
        <strain evidence="9">BAD-10</strain>
    </source>
</reference>
<evidence type="ECO:0000256" key="6">
    <source>
        <dbReference type="HAMAP-Rule" id="MF_00073"/>
    </source>
</evidence>
<dbReference type="GO" id="GO:0003723">
    <property type="term" value="F:RNA binding"/>
    <property type="evidence" value="ECO:0007669"/>
    <property type="project" value="UniProtKB-UniRule"/>
</dbReference>
<evidence type="ECO:0000259" key="8">
    <source>
        <dbReference type="Pfam" id="PF01029"/>
    </source>
</evidence>
<organism evidence="9 10">
    <name type="scientific">Proteiniclasticum sediminis</name>
    <dbReference type="NCBI Taxonomy" id="2804028"/>
    <lineage>
        <taxon>Bacteria</taxon>
        <taxon>Bacillati</taxon>
        <taxon>Bacillota</taxon>
        <taxon>Clostridia</taxon>
        <taxon>Eubacteriales</taxon>
        <taxon>Clostridiaceae</taxon>
        <taxon>Proteiniclasticum</taxon>
    </lineage>
</organism>
<dbReference type="Gene3D" id="1.10.940.10">
    <property type="entry name" value="NusB-like"/>
    <property type="match status" value="1"/>
</dbReference>
<comment type="similarity">
    <text evidence="1 6">Belongs to the NusB family.</text>
</comment>
<dbReference type="NCBIfam" id="TIGR01951">
    <property type="entry name" value="nusB"/>
    <property type="match status" value="1"/>
</dbReference>
<feature type="domain" description="NusB/RsmB/TIM44" evidence="8">
    <location>
        <begin position="6"/>
        <end position="134"/>
    </location>
</feature>
<dbReference type="EMBL" id="JAGSCS010000001">
    <property type="protein sequence ID" value="MBR0574957.1"/>
    <property type="molecule type" value="Genomic_DNA"/>
</dbReference>
<accession>A0A941CLS4</accession>
<dbReference type="Pfam" id="PF01029">
    <property type="entry name" value="NusB"/>
    <property type="match status" value="1"/>
</dbReference>
<dbReference type="GO" id="GO:0006353">
    <property type="term" value="P:DNA-templated transcription termination"/>
    <property type="evidence" value="ECO:0007669"/>
    <property type="project" value="UniProtKB-UniRule"/>
</dbReference>
<protein>
    <recommendedName>
        <fullName evidence="6">Transcription antitermination protein NusB</fullName>
    </recommendedName>
    <alternativeName>
        <fullName evidence="6">Antitermination factor NusB</fullName>
    </alternativeName>
</protein>
<evidence type="ECO:0000313" key="9">
    <source>
        <dbReference type="EMBL" id="MBR0574957.1"/>
    </source>
</evidence>
<dbReference type="GO" id="GO:0005829">
    <property type="term" value="C:cytosol"/>
    <property type="evidence" value="ECO:0007669"/>
    <property type="project" value="TreeGrafter"/>
</dbReference>
<dbReference type="Proteomes" id="UP000675379">
    <property type="component" value="Unassembled WGS sequence"/>
</dbReference>
<dbReference type="InterPro" id="IPR006027">
    <property type="entry name" value="NusB_RsmB_TIM44"/>
</dbReference>
<dbReference type="HAMAP" id="MF_00073">
    <property type="entry name" value="NusB"/>
    <property type="match status" value="1"/>
</dbReference>
<dbReference type="GO" id="GO:0031564">
    <property type="term" value="P:transcription antitermination"/>
    <property type="evidence" value="ECO:0007669"/>
    <property type="project" value="UniProtKB-KW"/>
</dbReference>
<proteinExistence type="inferred from homology"/>
<evidence type="ECO:0000256" key="4">
    <source>
        <dbReference type="ARBA" id="ARBA00023015"/>
    </source>
</evidence>
<keyword evidence="10" id="KW-1185">Reference proteome</keyword>
<dbReference type="InterPro" id="IPR035926">
    <property type="entry name" value="NusB-like_sf"/>
</dbReference>
<evidence type="ECO:0000313" key="10">
    <source>
        <dbReference type="Proteomes" id="UP000675379"/>
    </source>
</evidence>
<name>A0A941CLS4_9CLOT</name>
<evidence type="ECO:0000256" key="3">
    <source>
        <dbReference type="ARBA" id="ARBA00022884"/>
    </source>
</evidence>
<comment type="caution">
    <text evidence="9">The sequence shown here is derived from an EMBL/GenBank/DDBJ whole genome shotgun (WGS) entry which is preliminary data.</text>
</comment>
<dbReference type="PANTHER" id="PTHR11078:SF3">
    <property type="entry name" value="ANTITERMINATION NUSB DOMAIN-CONTAINING PROTEIN"/>
    <property type="match status" value="1"/>
</dbReference>
<gene>
    <name evidence="6 9" type="primary">nusB</name>
    <name evidence="9" type="ORF">KCG48_01250</name>
</gene>
<feature type="region of interest" description="Disordered" evidence="7">
    <location>
        <begin position="132"/>
        <end position="155"/>
    </location>
</feature>
<evidence type="ECO:0000256" key="2">
    <source>
        <dbReference type="ARBA" id="ARBA00022814"/>
    </source>
</evidence>
<keyword evidence="4 6" id="KW-0805">Transcription regulation</keyword>
<evidence type="ECO:0000256" key="1">
    <source>
        <dbReference type="ARBA" id="ARBA00005952"/>
    </source>
</evidence>
<dbReference type="SUPFAM" id="SSF48013">
    <property type="entry name" value="NusB-like"/>
    <property type="match status" value="1"/>
</dbReference>
<keyword evidence="2 6" id="KW-0889">Transcription antitermination</keyword>
<dbReference type="AlphaFoldDB" id="A0A941CLS4"/>
<sequence length="155" mass="17786">MNTRKRTREIAMELLYQNTMNERDVKETIADYFETSEETTMDQVDLVYLETVLAGVEEKKEELDALIEKYLVGWKIQRLSRINLSILRLATYELLHMEDIPPKVSITEAVDLGKKYSEESAAPFINGVLDKISKHNEEPAPQEDESSSVSDTLSE</sequence>
<dbReference type="InterPro" id="IPR011605">
    <property type="entry name" value="NusB_fam"/>
</dbReference>